<protein>
    <submittedName>
        <fullName evidence="4">WYL domain-containing protein</fullName>
    </submittedName>
</protein>
<sequence length="296" mass="35099">MRVPEVAQELEVSERTVYRYLNSLMEAGFPIYYDKERGTYAFTSNFSLRRALLETEEALVLALARKFLEPLLGKAAVRTLDQIEKKIAASPYISFSHFAEVFGVQGLCDPPHLLDLLKNLSSAIREHRVVKIEYEREPGETPEEREIEPYFVFFTGEFWYVHAWCRTKEGQRTFALDKIRTWQLTDRYFVPRKEVPSVEEIQEAFGPYVDETPREVIVHFAPEVKQYFLRRKWVRNQECRELPDGSLEVRFRVRGLTGFKHWLYRWLPWFRILSPESLAREVEEDLRSYLATCKNI</sequence>
<dbReference type="PANTHER" id="PTHR34580:SF1">
    <property type="entry name" value="PROTEIN PAFC"/>
    <property type="match status" value="1"/>
</dbReference>
<evidence type="ECO:0000259" key="1">
    <source>
        <dbReference type="Pfam" id="PF08279"/>
    </source>
</evidence>
<feature type="domain" description="WYL" evidence="2">
    <location>
        <begin position="116"/>
        <end position="183"/>
    </location>
</feature>
<comment type="caution">
    <text evidence="4">The sequence shown here is derived from an EMBL/GenBank/DDBJ whole genome shotgun (WGS) entry which is preliminary data.</text>
</comment>
<dbReference type="InterPro" id="IPR057727">
    <property type="entry name" value="WCX_dom"/>
</dbReference>
<dbReference type="InterPro" id="IPR036388">
    <property type="entry name" value="WH-like_DNA-bd_sf"/>
</dbReference>
<evidence type="ECO:0000259" key="3">
    <source>
        <dbReference type="Pfam" id="PF25583"/>
    </source>
</evidence>
<dbReference type="InterPro" id="IPR051534">
    <property type="entry name" value="CBASS_pafABC_assoc_protein"/>
</dbReference>
<dbReference type="PANTHER" id="PTHR34580">
    <property type="match status" value="1"/>
</dbReference>
<dbReference type="Proteomes" id="UP000886043">
    <property type="component" value="Unassembled WGS sequence"/>
</dbReference>
<dbReference type="EMBL" id="DRMH01000029">
    <property type="protein sequence ID" value="HFC97393.1"/>
    <property type="molecule type" value="Genomic_DNA"/>
</dbReference>
<feature type="domain" description="Helix-turn-helix type 11" evidence="1">
    <location>
        <begin position="6"/>
        <end position="38"/>
    </location>
</feature>
<accession>A0A7C3CSN4</accession>
<dbReference type="Pfam" id="PF25583">
    <property type="entry name" value="WCX"/>
    <property type="match status" value="1"/>
</dbReference>
<dbReference type="InterPro" id="IPR013196">
    <property type="entry name" value="HTH_11"/>
</dbReference>
<evidence type="ECO:0000259" key="2">
    <source>
        <dbReference type="Pfam" id="PF13280"/>
    </source>
</evidence>
<dbReference type="AlphaFoldDB" id="A0A7C3CSN4"/>
<evidence type="ECO:0000313" key="4">
    <source>
        <dbReference type="EMBL" id="HFC97393.1"/>
    </source>
</evidence>
<reference evidence="4" key="1">
    <citation type="journal article" date="2020" name="mSystems">
        <title>Genome- and Community-Level Interaction Insights into Carbon Utilization and Element Cycling Functions of Hydrothermarchaeota in Hydrothermal Sediment.</title>
        <authorList>
            <person name="Zhou Z."/>
            <person name="Liu Y."/>
            <person name="Xu W."/>
            <person name="Pan J."/>
            <person name="Luo Z.H."/>
            <person name="Li M."/>
        </authorList>
    </citation>
    <scope>NUCLEOTIDE SEQUENCE [LARGE SCALE GENOMIC DNA]</scope>
    <source>
        <strain evidence="4">HyVt-483</strain>
    </source>
</reference>
<dbReference type="InterPro" id="IPR028349">
    <property type="entry name" value="PafC-like"/>
</dbReference>
<proteinExistence type="predicted"/>
<dbReference type="PROSITE" id="PS52050">
    <property type="entry name" value="WYL"/>
    <property type="match status" value="1"/>
</dbReference>
<feature type="domain" description="WCX" evidence="3">
    <location>
        <begin position="213"/>
        <end position="289"/>
    </location>
</feature>
<organism evidence="4">
    <name type="scientific">Thermosulfurimonas dismutans</name>
    <dbReference type="NCBI Taxonomy" id="999894"/>
    <lineage>
        <taxon>Bacteria</taxon>
        <taxon>Pseudomonadati</taxon>
        <taxon>Thermodesulfobacteriota</taxon>
        <taxon>Thermodesulfobacteria</taxon>
        <taxon>Thermodesulfobacteriales</taxon>
        <taxon>Thermodesulfobacteriaceae</taxon>
        <taxon>Thermosulfurimonas</taxon>
    </lineage>
</organism>
<dbReference type="Pfam" id="PF13280">
    <property type="entry name" value="WYL"/>
    <property type="match status" value="1"/>
</dbReference>
<dbReference type="Pfam" id="PF08279">
    <property type="entry name" value="HTH_11"/>
    <property type="match status" value="1"/>
</dbReference>
<name>A0A7C3CSN4_9BACT</name>
<gene>
    <name evidence="4" type="ORF">ENJ40_02895</name>
</gene>
<dbReference type="Gene3D" id="1.10.10.10">
    <property type="entry name" value="Winged helix-like DNA-binding domain superfamily/Winged helix DNA-binding domain"/>
    <property type="match status" value="1"/>
</dbReference>
<dbReference type="InterPro" id="IPR026881">
    <property type="entry name" value="WYL_dom"/>
</dbReference>
<dbReference type="PIRSF" id="PIRSF016838">
    <property type="entry name" value="PafC"/>
    <property type="match status" value="1"/>
</dbReference>